<protein>
    <recommendedName>
        <fullName evidence="1">Cyclophilin TM1367-like domain-containing protein</fullName>
    </recommendedName>
</protein>
<name>A0A0F9GKV9_9ZZZZ</name>
<comment type="caution">
    <text evidence="2">The sequence shown here is derived from an EMBL/GenBank/DDBJ whole genome shotgun (WGS) entry which is preliminary data.</text>
</comment>
<dbReference type="InterPro" id="IPR029000">
    <property type="entry name" value="Cyclophilin-like_dom_sf"/>
</dbReference>
<evidence type="ECO:0000259" key="1">
    <source>
        <dbReference type="Pfam" id="PF04126"/>
    </source>
</evidence>
<feature type="domain" description="Cyclophilin TM1367-like" evidence="1">
    <location>
        <begin position="12"/>
        <end position="114"/>
    </location>
</feature>
<organism evidence="2">
    <name type="scientific">marine sediment metagenome</name>
    <dbReference type="NCBI Taxonomy" id="412755"/>
    <lineage>
        <taxon>unclassified sequences</taxon>
        <taxon>metagenomes</taxon>
        <taxon>ecological metagenomes</taxon>
    </lineage>
</organism>
<proteinExistence type="predicted"/>
<dbReference type="SUPFAM" id="SSF50891">
    <property type="entry name" value="Cyclophilin-like"/>
    <property type="match status" value="1"/>
</dbReference>
<sequence>MDYIIIENEKIGEIKAKLLIDKNPKTCQAIWDALPFDVNLSRWGEELYGDCPISIPGENSQTECDVGDVGYWVSGQGFCIFWGPTPASSGEKPVAASPVSIFAKIEGDPKAIFNQFSSFSGTVKKGD</sequence>
<evidence type="ECO:0000313" key="2">
    <source>
        <dbReference type="EMBL" id="KKL99539.1"/>
    </source>
</evidence>
<dbReference type="AlphaFoldDB" id="A0A0F9GKV9"/>
<dbReference type="Gene3D" id="2.40.100.20">
    <property type="match status" value="1"/>
</dbReference>
<dbReference type="EMBL" id="LAZR01017651">
    <property type="protein sequence ID" value="KKL99539.1"/>
    <property type="molecule type" value="Genomic_DNA"/>
</dbReference>
<accession>A0A0F9GKV9</accession>
<gene>
    <name evidence="2" type="ORF">LCGC14_1813400</name>
</gene>
<reference evidence="2" key="1">
    <citation type="journal article" date="2015" name="Nature">
        <title>Complex archaea that bridge the gap between prokaryotes and eukaryotes.</title>
        <authorList>
            <person name="Spang A."/>
            <person name="Saw J.H."/>
            <person name="Jorgensen S.L."/>
            <person name="Zaremba-Niedzwiedzka K."/>
            <person name="Martijn J."/>
            <person name="Lind A.E."/>
            <person name="van Eijk R."/>
            <person name="Schleper C."/>
            <person name="Guy L."/>
            <person name="Ettema T.J."/>
        </authorList>
    </citation>
    <scope>NUCLEOTIDE SEQUENCE</scope>
</reference>
<dbReference type="Pfam" id="PF04126">
    <property type="entry name" value="Cyclophil_like"/>
    <property type="match status" value="1"/>
</dbReference>
<dbReference type="InterPro" id="IPR025658">
    <property type="entry name" value="Cyclophilin_TM1367"/>
</dbReference>